<accession>A0A9Q8L6A8</accession>
<dbReference type="RefSeq" id="XP_047756027.1">
    <property type="nucleotide sequence ID" value="XM_047900059.1"/>
</dbReference>
<protein>
    <submittedName>
        <fullName evidence="1">Uncharacterized protein</fullName>
    </submittedName>
</protein>
<organism evidence="1 2">
    <name type="scientific">Passalora fulva</name>
    <name type="common">Tomato leaf mold</name>
    <name type="synonym">Cladosporium fulvum</name>
    <dbReference type="NCBI Taxonomy" id="5499"/>
    <lineage>
        <taxon>Eukaryota</taxon>
        <taxon>Fungi</taxon>
        <taxon>Dikarya</taxon>
        <taxon>Ascomycota</taxon>
        <taxon>Pezizomycotina</taxon>
        <taxon>Dothideomycetes</taxon>
        <taxon>Dothideomycetidae</taxon>
        <taxon>Mycosphaerellales</taxon>
        <taxon>Mycosphaerellaceae</taxon>
        <taxon>Fulvia</taxon>
    </lineage>
</organism>
<sequence>MVITTKATIAWATPVRPDQLGEALEAYSKAAPTLHTLRLCHRFGRGPKVHVTRLPAEIELAIEALLLKAAKHQIATDLWDSGDPLTATWSEAFHHFEGKCAPMDHMPDIYSPLNDQAFDDPVSFCGPCDDHEYFNTDKCQKALVDRMNDLFLAWEHEWDEEYCGGWRERIDPAGGFAKYAAVLYRHFGLNVHFVETRFAQEDDASWPRLLNHRYHTFEKLKTTLCYLTLAPRPVAAKRFELSDIETEIGTACVSAAQAVTVPRQDLSDMCESENLKFRRAMNVLGLRPYRHPSQRGLLKDAPMPAKATTTGHDLDAMGQTWPQLTFIFQAEWIA</sequence>
<evidence type="ECO:0000313" key="2">
    <source>
        <dbReference type="Proteomes" id="UP000756132"/>
    </source>
</evidence>
<dbReference type="KEGG" id="ffu:CLAFUR5_00911"/>
<gene>
    <name evidence="1" type="ORF">CLAFUR5_00911</name>
</gene>
<dbReference type="OrthoDB" id="3795850at2759"/>
<dbReference type="EMBL" id="CP090163">
    <property type="protein sequence ID" value="UJO11661.1"/>
    <property type="molecule type" value="Genomic_DNA"/>
</dbReference>
<keyword evidence="2" id="KW-1185">Reference proteome</keyword>
<name>A0A9Q8L6A8_PASFU</name>
<evidence type="ECO:0000313" key="1">
    <source>
        <dbReference type="EMBL" id="UJO11661.1"/>
    </source>
</evidence>
<dbReference type="GeneID" id="71980789"/>
<proteinExistence type="predicted"/>
<reference evidence="1" key="2">
    <citation type="journal article" date="2022" name="Microb. Genom.">
        <title>A chromosome-scale genome assembly of the tomato pathogen Cladosporium fulvum reveals a compartmentalized genome architecture and the presence of a dispensable chromosome.</title>
        <authorList>
            <person name="Zaccaron A.Z."/>
            <person name="Chen L.H."/>
            <person name="Samaras A."/>
            <person name="Stergiopoulos I."/>
        </authorList>
    </citation>
    <scope>NUCLEOTIDE SEQUENCE</scope>
    <source>
        <strain evidence="1">Race5_Kim</strain>
    </source>
</reference>
<reference evidence="1" key="1">
    <citation type="submission" date="2021-12" db="EMBL/GenBank/DDBJ databases">
        <authorList>
            <person name="Zaccaron A."/>
            <person name="Stergiopoulos I."/>
        </authorList>
    </citation>
    <scope>NUCLEOTIDE SEQUENCE</scope>
    <source>
        <strain evidence="1">Race5_Kim</strain>
    </source>
</reference>
<dbReference type="AlphaFoldDB" id="A0A9Q8L6A8"/>
<dbReference type="Proteomes" id="UP000756132">
    <property type="component" value="Chromosome 1"/>
</dbReference>